<accession>A0A421DT63</accession>
<evidence type="ECO:0000313" key="2">
    <source>
        <dbReference type="Proteomes" id="UP000285648"/>
    </source>
</evidence>
<protein>
    <recommendedName>
        <fullName evidence="3">Host nuclease inhibitor protein</fullName>
    </recommendedName>
</protein>
<sequence>MNNVLIAYAWASGVIEFGKNVPDYATLILAGEPNKLRQAVNSHARKLNSGVLLVPGMAESDNRHSAYSELYFFSKQVKQTYKCNGG</sequence>
<organism evidence="1 2">
    <name type="scientific">Brenneria alni</name>
    <dbReference type="NCBI Taxonomy" id="71656"/>
    <lineage>
        <taxon>Bacteria</taxon>
        <taxon>Pseudomonadati</taxon>
        <taxon>Pseudomonadota</taxon>
        <taxon>Gammaproteobacteria</taxon>
        <taxon>Enterobacterales</taxon>
        <taxon>Pectobacteriaceae</taxon>
        <taxon>Brenneria</taxon>
    </lineage>
</organism>
<dbReference type="AlphaFoldDB" id="A0A421DT63"/>
<reference evidence="1 2" key="1">
    <citation type="submission" date="2016-09" db="EMBL/GenBank/DDBJ databases">
        <authorList>
            <person name="Doonan J."/>
            <person name="Pachebat J.A."/>
            <person name="Golyshin P.N."/>
            <person name="Denman S."/>
            <person name="Mcdonald J.E."/>
        </authorList>
    </citation>
    <scope>NUCLEOTIDE SEQUENCE [LARGE SCALE GENOMIC DNA]</scope>
    <source>
        <strain evidence="1 2">NCPPB 3934</strain>
    </source>
</reference>
<evidence type="ECO:0008006" key="3">
    <source>
        <dbReference type="Google" id="ProtNLM"/>
    </source>
</evidence>
<dbReference type="Proteomes" id="UP000285648">
    <property type="component" value="Unassembled WGS sequence"/>
</dbReference>
<proteinExistence type="predicted"/>
<evidence type="ECO:0000313" key="1">
    <source>
        <dbReference type="EMBL" id="RLM27604.1"/>
    </source>
</evidence>
<gene>
    <name evidence="1" type="ORF">BIY29_02230</name>
</gene>
<name>A0A421DT63_9GAMM</name>
<dbReference type="EMBL" id="MJLZ01000003">
    <property type="protein sequence ID" value="RLM27604.1"/>
    <property type="molecule type" value="Genomic_DNA"/>
</dbReference>
<keyword evidence="2" id="KW-1185">Reference proteome</keyword>
<comment type="caution">
    <text evidence="1">The sequence shown here is derived from an EMBL/GenBank/DDBJ whole genome shotgun (WGS) entry which is preliminary data.</text>
</comment>